<dbReference type="EC" id="3.4.11.18" evidence="6 7"/>
<dbReference type="EMBL" id="CP016503">
    <property type="protein sequence ID" value="ANV98270.1"/>
    <property type="molecule type" value="Genomic_DNA"/>
</dbReference>
<comment type="similarity">
    <text evidence="6">Belongs to the peptidase M24A family. Methionine aminopeptidase type 1 subfamily.</text>
</comment>
<evidence type="ECO:0000313" key="9">
    <source>
        <dbReference type="EMBL" id="ANV98270.1"/>
    </source>
</evidence>
<feature type="binding site" evidence="6">
    <location>
        <position position="236"/>
    </location>
    <ligand>
        <name>a divalent metal cation</name>
        <dbReference type="ChEBI" id="CHEBI:60240"/>
        <label>2</label>
        <note>catalytic</note>
    </ligand>
</feature>
<dbReference type="InterPro" id="IPR036005">
    <property type="entry name" value="Creatinase/aminopeptidase-like"/>
</dbReference>
<dbReference type="GO" id="GO:0005829">
    <property type="term" value="C:cytosol"/>
    <property type="evidence" value="ECO:0007669"/>
    <property type="project" value="TreeGrafter"/>
</dbReference>
<dbReference type="PANTHER" id="PTHR43330:SF27">
    <property type="entry name" value="METHIONINE AMINOPEPTIDASE"/>
    <property type="match status" value="1"/>
</dbReference>
<gene>
    <name evidence="6" type="primary">map</name>
    <name evidence="9" type="ORF">BBW65_05420</name>
</gene>
<sequence length="253" mass="27387">MAIAIRKTSEIEKLSQSADIVAQALSKARHSASVGMSLLELDTLIEDSIRSCGAKPAFKGLYGFPNSACLSLNSVVIHGIPTDYKLQDGDILGIDVGAEKDGFFGDAAITIGIGKIAPKDHELIACSKNTLLEAIQEIRAGMHFKELSQMLEALIRGYGYVPLRDYCGHGIGRKPHEDPQIPNYLEYGSAKSGPKIQNGMVFCIEPMICQKSGEPVVLEDGWSVVSKDGLNTSHYEHMVAIIDGRAKILSEEK</sequence>
<accession>A0A1B1U699</accession>
<dbReference type="HAMAP" id="MF_01974">
    <property type="entry name" value="MetAP_1"/>
    <property type="match status" value="1"/>
</dbReference>
<dbReference type="InterPro" id="IPR000994">
    <property type="entry name" value="Pept_M24"/>
</dbReference>
<evidence type="ECO:0000256" key="7">
    <source>
        <dbReference type="RuleBase" id="RU003653"/>
    </source>
</evidence>
<dbReference type="RefSeq" id="WP_066340778.1">
    <property type="nucleotide sequence ID" value="NZ_CP016503.1"/>
</dbReference>
<dbReference type="AlphaFoldDB" id="A0A1B1U699"/>
<comment type="catalytic activity">
    <reaction evidence="6 7">
        <text>Release of N-terminal amino acids, preferentially methionine, from peptides and arylamides.</text>
        <dbReference type="EC" id="3.4.11.18"/>
    </reaction>
</comment>
<evidence type="ECO:0000259" key="8">
    <source>
        <dbReference type="Pfam" id="PF00557"/>
    </source>
</evidence>
<dbReference type="Proteomes" id="UP000092884">
    <property type="component" value="Chromosome"/>
</dbReference>
<dbReference type="KEGG" id="het:BBW65_05420"/>
<keyword evidence="4 6" id="KW-0479">Metal-binding</keyword>
<feature type="binding site" evidence="6">
    <location>
        <position position="176"/>
    </location>
    <ligand>
        <name>substrate</name>
    </ligand>
</feature>
<evidence type="ECO:0000256" key="2">
    <source>
        <dbReference type="ARBA" id="ARBA00022438"/>
    </source>
</evidence>
<evidence type="ECO:0000256" key="4">
    <source>
        <dbReference type="ARBA" id="ARBA00022723"/>
    </source>
</evidence>
<dbReference type="Gene3D" id="3.90.230.10">
    <property type="entry name" value="Creatinase/methionine aminopeptidase superfamily"/>
    <property type="match status" value="1"/>
</dbReference>
<dbReference type="SUPFAM" id="SSF55920">
    <property type="entry name" value="Creatinase/aminopeptidase"/>
    <property type="match status" value="1"/>
</dbReference>
<feature type="binding site" evidence="6">
    <location>
        <position position="236"/>
    </location>
    <ligand>
        <name>a divalent metal cation</name>
        <dbReference type="ChEBI" id="CHEBI:60240"/>
        <label>1</label>
    </ligand>
</feature>
<dbReference type="GO" id="GO:0006508">
    <property type="term" value="P:proteolysis"/>
    <property type="evidence" value="ECO:0007669"/>
    <property type="project" value="UniProtKB-KW"/>
</dbReference>
<proteinExistence type="inferred from homology"/>
<name>A0A1B1U699_9HELI</name>
<feature type="binding site" evidence="6">
    <location>
        <position position="205"/>
    </location>
    <ligand>
        <name>a divalent metal cation</name>
        <dbReference type="ChEBI" id="CHEBI:60240"/>
        <label>2</label>
        <note>catalytic</note>
    </ligand>
</feature>
<dbReference type="PROSITE" id="PS00680">
    <property type="entry name" value="MAP_1"/>
    <property type="match status" value="1"/>
</dbReference>
<dbReference type="GO" id="GO:0070006">
    <property type="term" value="F:metalloaminopeptidase activity"/>
    <property type="evidence" value="ECO:0007669"/>
    <property type="project" value="UniProtKB-UniRule"/>
</dbReference>
<feature type="binding site" evidence="6">
    <location>
        <position position="169"/>
    </location>
    <ligand>
        <name>a divalent metal cation</name>
        <dbReference type="ChEBI" id="CHEBI:60240"/>
        <label>2</label>
        <note>catalytic</note>
    </ligand>
</feature>
<organism evidence="9 10">
    <name type="scientific">Helicobacter enhydrae</name>
    <dbReference type="NCBI Taxonomy" id="222136"/>
    <lineage>
        <taxon>Bacteria</taxon>
        <taxon>Pseudomonadati</taxon>
        <taxon>Campylobacterota</taxon>
        <taxon>Epsilonproteobacteria</taxon>
        <taxon>Campylobacterales</taxon>
        <taxon>Helicobacteraceae</taxon>
        <taxon>Helicobacter</taxon>
    </lineage>
</organism>
<reference evidence="10" key="1">
    <citation type="submission" date="2016-07" db="EMBL/GenBank/DDBJ databases">
        <authorList>
            <person name="Florea S."/>
            <person name="Webb J.S."/>
            <person name="Jaromczyk J."/>
            <person name="Schardl C.L."/>
        </authorList>
    </citation>
    <scope>NUCLEOTIDE SEQUENCE [LARGE SCALE GENOMIC DNA]</scope>
    <source>
        <strain evidence="10">MIT 01-6242</strain>
    </source>
</reference>
<dbReference type="OrthoDB" id="9802055at2"/>
<feature type="binding site" evidence="6">
    <location>
        <position position="78"/>
    </location>
    <ligand>
        <name>substrate</name>
    </ligand>
</feature>
<comment type="subunit">
    <text evidence="6">Monomer.</text>
</comment>
<dbReference type="CDD" id="cd01086">
    <property type="entry name" value="MetAP1"/>
    <property type="match status" value="1"/>
</dbReference>
<dbReference type="InterPro" id="IPR002467">
    <property type="entry name" value="Pept_M24A_MAP1"/>
</dbReference>
<feature type="binding site" evidence="6">
    <location>
        <position position="106"/>
    </location>
    <ligand>
        <name>a divalent metal cation</name>
        <dbReference type="ChEBI" id="CHEBI:60240"/>
        <label>1</label>
    </ligand>
</feature>
<evidence type="ECO:0000256" key="6">
    <source>
        <dbReference type="HAMAP-Rule" id="MF_01974"/>
    </source>
</evidence>
<dbReference type="PANTHER" id="PTHR43330">
    <property type="entry name" value="METHIONINE AMINOPEPTIDASE"/>
    <property type="match status" value="1"/>
</dbReference>
<evidence type="ECO:0000313" key="10">
    <source>
        <dbReference type="Proteomes" id="UP000092884"/>
    </source>
</evidence>
<feature type="binding site" evidence="6">
    <location>
        <position position="95"/>
    </location>
    <ligand>
        <name>a divalent metal cation</name>
        <dbReference type="ChEBI" id="CHEBI:60240"/>
        <label>1</label>
    </ligand>
</feature>
<dbReference type="InterPro" id="IPR001714">
    <property type="entry name" value="Pept_M24_MAP"/>
</dbReference>
<evidence type="ECO:0000256" key="3">
    <source>
        <dbReference type="ARBA" id="ARBA00022670"/>
    </source>
</evidence>
<evidence type="ECO:0000256" key="1">
    <source>
        <dbReference type="ARBA" id="ARBA00002521"/>
    </source>
</evidence>
<dbReference type="STRING" id="222136.BBW65_05420"/>
<keyword evidence="5 6" id="KW-0378">Hydrolase</keyword>
<comment type="function">
    <text evidence="1 6">Removes the N-terminal methionine from nascent proteins. The N-terminal methionine is often cleaved when the second residue in the primary sequence is small and uncharged (Met-Ala-, Cys, Gly, Pro, Ser, Thr, or Val). Requires deformylation of the N(alpha)-formylated initiator methionine before it can be hydrolyzed.</text>
</comment>
<comment type="cofactor">
    <cofactor evidence="6">
        <name>Co(2+)</name>
        <dbReference type="ChEBI" id="CHEBI:48828"/>
    </cofactor>
    <cofactor evidence="6">
        <name>Zn(2+)</name>
        <dbReference type="ChEBI" id="CHEBI:29105"/>
    </cofactor>
    <cofactor evidence="6">
        <name>Mn(2+)</name>
        <dbReference type="ChEBI" id="CHEBI:29035"/>
    </cofactor>
    <cofactor evidence="6">
        <name>Fe(2+)</name>
        <dbReference type="ChEBI" id="CHEBI:29033"/>
    </cofactor>
    <text evidence="6">Binds 2 divalent metal cations per subunit. Has a high-affinity and a low affinity metal-binding site. The true nature of the physiological cofactor is under debate. The enzyme is active with cobalt, zinc, manganese or divalent iron ions. Most likely, methionine aminopeptidases function as mononuclear Fe(2+)-metalloproteases under physiological conditions, and the catalytically relevant metal-binding site has been assigned to the histidine-containing high-affinity site.</text>
</comment>
<dbReference type="PRINTS" id="PR00599">
    <property type="entry name" value="MAPEPTIDASE"/>
</dbReference>
<protein>
    <recommendedName>
        <fullName evidence="6 7">Methionine aminopeptidase</fullName>
        <shortName evidence="6">MAP</shortName>
        <shortName evidence="6">MetAP</shortName>
        <ecNumber evidence="6 7">3.4.11.18</ecNumber>
    </recommendedName>
    <alternativeName>
        <fullName evidence="6">Peptidase M</fullName>
    </alternativeName>
</protein>
<dbReference type="Pfam" id="PF00557">
    <property type="entry name" value="Peptidase_M24"/>
    <property type="match status" value="1"/>
</dbReference>
<keyword evidence="2 6" id="KW-0031">Aminopeptidase</keyword>
<dbReference type="NCBIfam" id="TIGR00500">
    <property type="entry name" value="met_pdase_I"/>
    <property type="match status" value="1"/>
</dbReference>
<feature type="domain" description="Peptidase M24" evidence="8">
    <location>
        <begin position="12"/>
        <end position="241"/>
    </location>
</feature>
<keyword evidence="3 6" id="KW-0645">Protease</keyword>
<evidence type="ECO:0000256" key="5">
    <source>
        <dbReference type="ARBA" id="ARBA00022801"/>
    </source>
</evidence>
<feature type="binding site" evidence="6">
    <location>
        <position position="106"/>
    </location>
    <ligand>
        <name>a divalent metal cation</name>
        <dbReference type="ChEBI" id="CHEBI:60240"/>
        <label>2</label>
        <note>catalytic</note>
    </ligand>
</feature>
<dbReference type="GO" id="GO:0004239">
    <property type="term" value="F:initiator methionyl aminopeptidase activity"/>
    <property type="evidence" value="ECO:0007669"/>
    <property type="project" value="UniProtKB-UniRule"/>
</dbReference>
<dbReference type="GO" id="GO:0046872">
    <property type="term" value="F:metal ion binding"/>
    <property type="evidence" value="ECO:0007669"/>
    <property type="project" value="UniProtKB-UniRule"/>
</dbReference>
<keyword evidence="10" id="KW-1185">Reference proteome</keyword>